<accession>A0A0D3EJ73</accession>
<feature type="region of interest" description="Disordered" evidence="1">
    <location>
        <begin position="1"/>
        <end position="55"/>
    </location>
</feature>
<feature type="compositionally biased region" description="Basic and acidic residues" evidence="1">
    <location>
        <begin position="21"/>
        <end position="39"/>
    </location>
</feature>
<dbReference type="Proteomes" id="UP000026960">
    <property type="component" value="Chromosome 1"/>
</dbReference>
<dbReference type="AlphaFoldDB" id="A0A0D3EJ73"/>
<proteinExistence type="predicted"/>
<protein>
    <submittedName>
        <fullName evidence="2">Uncharacterized protein</fullName>
    </submittedName>
</protein>
<dbReference type="EnsemblPlants" id="OBART01G01910.1">
    <property type="protein sequence ID" value="OBART01G01910.1"/>
    <property type="gene ID" value="OBART01G01910"/>
</dbReference>
<reference evidence="2" key="2">
    <citation type="submission" date="2015-03" db="UniProtKB">
        <authorList>
            <consortium name="EnsemblPlants"/>
        </authorList>
    </citation>
    <scope>IDENTIFICATION</scope>
</reference>
<dbReference type="PaxDb" id="65489-OBART01G01910.1"/>
<dbReference type="HOGENOM" id="CLU_148296_0_0_1"/>
<organism evidence="2">
    <name type="scientific">Oryza barthii</name>
    <dbReference type="NCBI Taxonomy" id="65489"/>
    <lineage>
        <taxon>Eukaryota</taxon>
        <taxon>Viridiplantae</taxon>
        <taxon>Streptophyta</taxon>
        <taxon>Embryophyta</taxon>
        <taxon>Tracheophyta</taxon>
        <taxon>Spermatophyta</taxon>
        <taxon>Magnoliopsida</taxon>
        <taxon>Liliopsida</taxon>
        <taxon>Poales</taxon>
        <taxon>Poaceae</taxon>
        <taxon>BOP clade</taxon>
        <taxon>Oryzoideae</taxon>
        <taxon>Oryzeae</taxon>
        <taxon>Oryzinae</taxon>
        <taxon>Oryza</taxon>
    </lineage>
</organism>
<dbReference type="Gramene" id="OBART01G01910.1">
    <property type="protein sequence ID" value="OBART01G01910.1"/>
    <property type="gene ID" value="OBART01G01910"/>
</dbReference>
<evidence type="ECO:0000313" key="2">
    <source>
        <dbReference type="EnsemblPlants" id="OBART01G01910.1"/>
    </source>
</evidence>
<feature type="compositionally biased region" description="Basic and acidic residues" evidence="1">
    <location>
        <begin position="1"/>
        <end position="13"/>
    </location>
</feature>
<reference evidence="2" key="1">
    <citation type="journal article" date="2009" name="Rice">
        <title>De Novo Next Generation Sequencing of Plant Genomes.</title>
        <authorList>
            <person name="Rounsley S."/>
            <person name="Marri P.R."/>
            <person name="Yu Y."/>
            <person name="He R."/>
            <person name="Sisneros N."/>
            <person name="Goicoechea J.L."/>
            <person name="Lee S.J."/>
            <person name="Angelova A."/>
            <person name="Kudrna D."/>
            <person name="Luo M."/>
            <person name="Affourtit J."/>
            <person name="Desany B."/>
            <person name="Knight J."/>
            <person name="Niazi F."/>
            <person name="Egholm M."/>
            <person name="Wing R.A."/>
        </authorList>
    </citation>
    <scope>NUCLEOTIDE SEQUENCE [LARGE SCALE GENOMIC DNA]</scope>
    <source>
        <strain evidence="2">cv. IRGC 105608</strain>
    </source>
</reference>
<keyword evidence="3" id="KW-1185">Reference proteome</keyword>
<feature type="compositionally biased region" description="Low complexity" evidence="1">
    <location>
        <begin position="40"/>
        <end position="54"/>
    </location>
</feature>
<evidence type="ECO:0000313" key="3">
    <source>
        <dbReference type="Proteomes" id="UP000026960"/>
    </source>
</evidence>
<name>A0A0D3EJ73_9ORYZ</name>
<evidence type="ECO:0000256" key="1">
    <source>
        <dbReference type="SAM" id="MobiDB-lite"/>
    </source>
</evidence>
<sequence length="106" mass="11703">MDKDKTRSQEMDAYRGAGMDGRARGQKERTGRGVVKDLHSGQQGRQAGQSSQAQLNETIVTSTGFGCKRNSDNTSVVTIEMYLAPDVLKWNNHSNFLSTKLGSVFY</sequence>